<sequence>MPPCRPDSEIFQFAEGLSPEEREKVILAKVTGGGGASRRPSPPSPQHRLILPAADCRKNSSSTFNDEEDAGRHYREDLEDRVELDEDIFMTDVRTRRSSEQERLKGAASGPHDHAAVVIVPSDNHPLEPRTTIA</sequence>
<proteinExistence type="predicted"/>
<feature type="region of interest" description="Disordered" evidence="1">
    <location>
        <begin position="94"/>
        <end position="134"/>
    </location>
</feature>
<dbReference type="EMBL" id="GG666590">
    <property type="protein sequence ID" value="EEN51536.1"/>
    <property type="molecule type" value="Genomic_DNA"/>
</dbReference>
<accession>C3Z6U0</accession>
<dbReference type="AlphaFoldDB" id="C3Z6U0"/>
<reference evidence="2" key="1">
    <citation type="journal article" date="2008" name="Nature">
        <title>The amphioxus genome and the evolution of the chordate karyotype.</title>
        <authorList>
            <consortium name="US DOE Joint Genome Institute (JGI-PGF)"/>
            <person name="Putnam N.H."/>
            <person name="Butts T."/>
            <person name="Ferrier D.E.K."/>
            <person name="Furlong R.F."/>
            <person name="Hellsten U."/>
            <person name="Kawashima T."/>
            <person name="Robinson-Rechavi M."/>
            <person name="Shoguchi E."/>
            <person name="Terry A."/>
            <person name="Yu J.-K."/>
            <person name="Benito-Gutierrez E.L."/>
            <person name="Dubchak I."/>
            <person name="Garcia-Fernandez J."/>
            <person name="Gibson-Brown J.J."/>
            <person name="Grigoriev I.V."/>
            <person name="Horton A.C."/>
            <person name="de Jong P.J."/>
            <person name="Jurka J."/>
            <person name="Kapitonov V.V."/>
            <person name="Kohara Y."/>
            <person name="Kuroki Y."/>
            <person name="Lindquist E."/>
            <person name="Lucas S."/>
            <person name="Osoegawa K."/>
            <person name="Pennacchio L.A."/>
            <person name="Salamov A.A."/>
            <person name="Satou Y."/>
            <person name="Sauka-Spengler T."/>
            <person name="Schmutz J."/>
            <person name="Shin-I T."/>
            <person name="Toyoda A."/>
            <person name="Bronner-Fraser M."/>
            <person name="Fujiyama A."/>
            <person name="Holland L.Z."/>
            <person name="Holland P.W.H."/>
            <person name="Satoh N."/>
            <person name="Rokhsar D.S."/>
        </authorList>
    </citation>
    <scope>NUCLEOTIDE SEQUENCE [LARGE SCALE GENOMIC DNA]</scope>
    <source>
        <strain evidence="2">S238N-H82</strain>
        <tissue evidence="2">Testes</tissue>
    </source>
</reference>
<dbReference type="InParanoid" id="C3Z6U0"/>
<protein>
    <submittedName>
        <fullName evidence="2">Uncharacterized protein</fullName>
    </submittedName>
</protein>
<organism>
    <name type="scientific">Branchiostoma floridae</name>
    <name type="common">Florida lancelet</name>
    <name type="synonym">Amphioxus</name>
    <dbReference type="NCBI Taxonomy" id="7739"/>
    <lineage>
        <taxon>Eukaryota</taxon>
        <taxon>Metazoa</taxon>
        <taxon>Chordata</taxon>
        <taxon>Cephalochordata</taxon>
        <taxon>Leptocardii</taxon>
        <taxon>Amphioxiformes</taxon>
        <taxon>Branchiostomatidae</taxon>
        <taxon>Branchiostoma</taxon>
    </lineage>
</organism>
<gene>
    <name evidence="2" type="ORF">BRAFLDRAFT_69070</name>
</gene>
<name>C3Z6U0_BRAFL</name>
<evidence type="ECO:0000313" key="2">
    <source>
        <dbReference type="EMBL" id="EEN51536.1"/>
    </source>
</evidence>
<feature type="compositionally biased region" description="Basic and acidic residues" evidence="1">
    <location>
        <begin position="94"/>
        <end position="115"/>
    </location>
</feature>
<evidence type="ECO:0000256" key="1">
    <source>
        <dbReference type="SAM" id="MobiDB-lite"/>
    </source>
</evidence>